<dbReference type="Gene3D" id="3.90.79.10">
    <property type="entry name" value="Nucleoside Triphosphate Pyrophosphohydrolase"/>
    <property type="match status" value="1"/>
</dbReference>
<dbReference type="SUPFAM" id="SSF55811">
    <property type="entry name" value="Nudix"/>
    <property type="match status" value="1"/>
</dbReference>
<dbReference type="Proteomes" id="UP000271889">
    <property type="component" value="Unassembled WGS sequence"/>
</dbReference>
<reference evidence="13 14" key="1">
    <citation type="submission" date="2018-11" db="EMBL/GenBank/DDBJ databases">
        <authorList>
            <consortium name="Pathogen Informatics"/>
        </authorList>
    </citation>
    <scope>NUCLEOTIDE SEQUENCE [LARGE SCALE GENOMIC DNA]</scope>
</reference>
<dbReference type="EMBL" id="UYRV01010333">
    <property type="protein sequence ID" value="VDK57361.1"/>
    <property type="molecule type" value="Genomic_DNA"/>
</dbReference>
<keyword evidence="5" id="KW-0378">Hydrolase</keyword>
<dbReference type="GO" id="GO:0019693">
    <property type="term" value="P:ribose phosphate metabolic process"/>
    <property type="evidence" value="ECO:0007669"/>
    <property type="project" value="TreeGrafter"/>
</dbReference>
<accession>A0A3P6SUZ5</accession>
<evidence type="ECO:0000256" key="11">
    <source>
        <dbReference type="ARBA" id="ARBA00080475"/>
    </source>
</evidence>
<dbReference type="GO" id="GO:0006753">
    <property type="term" value="P:nucleoside phosphate metabolic process"/>
    <property type="evidence" value="ECO:0007669"/>
    <property type="project" value="TreeGrafter"/>
</dbReference>
<dbReference type="PANTHER" id="PTHR11839">
    <property type="entry name" value="UDP/ADP-SUGAR PYROPHOSPHATASE"/>
    <property type="match status" value="1"/>
</dbReference>
<evidence type="ECO:0000259" key="12">
    <source>
        <dbReference type="PROSITE" id="PS51462"/>
    </source>
</evidence>
<dbReference type="CDD" id="cd18887">
    <property type="entry name" value="NUDIX_UGPPase_Nudt14"/>
    <property type="match status" value="1"/>
</dbReference>
<evidence type="ECO:0000256" key="2">
    <source>
        <dbReference type="ARBA" id="ARBA00004496"/>
    </source>
</evidence>
<evidence type="ECO:0000256" key="5">
    <source>
        <dbReference type="ARBA" id="ARBA00022801"/>
    </source>
</evidence>
<comment type="subunit">
    <text evidence="3">Homodimer.</text>
</comment>
<dbReference type="FunFam" id="3.90.79.10:FF:000035">
    <property type="entry name" value="Uridine diphosphate glucose pyrophosphatase"/>
    <property type="match status" value="1"/>
</dbReference>
<evidence type="ECO:0000256" key="1">
    <source>
        <dbReference type="ARBA" id="ARBA00001946"/>
    </source>
</evidence>
<keyword evidence="14" id="KW-1185">Reference proteome</keyword>
<dbReference type="EC" id="3.6.1.45" evidence="9"/>
<evidence type="ECO:0000256" key="9">
    <source>
        <dbReference type="ARBA" id="ARBA00066480"/>
    </source>
</evidence>
<dbReference type="AlphaFoldDB" id="A0A3P6SUZ5"/>
<evidence type="ECO:0000313" key="13">
    <source>
        <dbReference type="EMBL" id="VDK57361.1"/>
    </source>
</evidence>
<feature type="domain" description="Nudix hydrolase" evidence="12">
    <location>
        <begin position="15"/>
        <end position="178"/>
    </location>
</feature>
<protein>
    <recommendedName>
        <fullName evidence="10">Uridine diphosphate glucose pyrophosphatase NUDT14</fullName>
        <ecNumber evidence="9">3.6.1.45</ecNumber>
    </recommendedName>
    <alternativeName>
        <fullName evidence="11">Nucleoside diphosphate-linked moiety X motif 14</fullName>
    </alternativeName>
</protein>
<dbReference type="PANTHER" id="PTHR11839:SF15">
    <property type="entry name" value="URIDINE DIPHOSPHATE GLUCOSE PYROPHOSPHATASE NUDT14"/>
    <property type="match status" value="1"/>
</dbReference>
<dbReference type="InterPro" id="IPR000086">
    <property type="entry name" value="NUDIX_hydrolase_dom"/>
</dbReference>
<dbReference type="PROSITE" id="PS51462">
    <property type="entry name" value="NUDIX"/>
    <property type="match status" value="1"/>
</dbReference>
<evidence type="ECO:0000256" key="10">
    <source>
        <dbReference type="ARBA" id="ARBA00071467"/>
    </source>
</evidence>
<keyword evidence="6" id="KW-0460">Magnesium</keyword>
<name>A0A3P6SUZ5_CYLGO</name>
<evidence type="ECO:0000256" key="3">
    <source>
        <dbReference type="ARBA" id="ARBA00011738"/>
    </source>
</evidence>
<evidence type="ECO:0000256" key="4">
    <source>
        <dbReference type="ARBA" id="ARBA00022490"/>
    </source>
</evidence>
<organism evidence="13 14">
    <name type="scientific">Cylicostephanus goldi</name>
    <name type="common">Nematode worm</name>
    <dbReference type="NCBI Taxonomy" id="71465"/>
    <lineage>
        <taxon>Eukaryota</taxon>
        <taxon>Metazoa</taxon>
        <taxon>Ecdysozoa</taxon>
        <taxon>Nematoda</taxon>
        <taxon>Chromadorea</taxon>
        <taxon>Rhabditida</taxon>
        <taxon>Rhabditina</taxon>
        <taxon>Rhabditomorpha</taxon>
        <taxon>Strongyloidea</taxon>
        <taxon>Strongylidae</taxon>
        <taxon>Cylicostephanus</taxon>
    </lineage>
</organism>
<dbReference type="GO" id="GO:0005737">
    <property type="term" value="C:cytoplasm"/>
    <property type="evidence" value="ECO:0007669"/>
    <property type="project" value="UniProtKB-SubCell"/>
</dbReference>
<comment type="catalytic activity">
    <reaction evidence="7">
        <text>UDP-sugar + H2O = UMP + alpha-D-aldose 1-phosphate.</text>
        <dbReference type="EC" id="3.6.1.45"/>
    </reaction>
</comment>
<evidence type="ECO:0000256" key="6">
    <source>
        <dbReference type="ARBA" id="ARBA00022842"/>
    </source>
</evidence>
<dbReference type="OrthoDB" id="10249920at2759"/>
<comment type="subcellular location">
    <subcellularLocation>
        <location evidence="2">Cytoplasm</location>
    </subcellularLocation>
</comment>
<dbReference type="GO" id="GO:0008768">
    <property type="term" value="F:UDP-sugar diphosphatase activity"/>
    <property type="evidence" value="ECO:0007669"/>
    <property type="project" value="UniProtKB-EC"/>
</dbReference>
<comment type="cofactor">
    <cofactor evidence="1">
        <name>Mg(2+)</name>
        <dbReference type="ChEBI" id="CHEBI:18420"/>
    </cofactor>
</comment>
<proteinExistence type="predicted"/>
<evidence type="ECO:0000256" key="8">
    <source>
        <dbReference type="ARBA" id="ARBA00054674"/>
    </source>
</evidence>
<keyword evidence="4" id="KW-0963">Cytoplasm</keyword>
<dbReference type="InterPro" id="IPR015797">
    <property type="entry name" value="NUDIX_hydrolase-like_dom_sf"/>
</dbReference>
<gene>
    <name evidence="13" type="ORF">CGOC_LOCUS3961</name>
</gene>
<comment type="function">
    <text evidence="8">Hydrolyzes UDP-glucose to glucose 1-phosphate and UMP and ADP-ribose to ribose 5-phosphate and AMP. The physiological substrate is probably UDP-glucose. Poor activity on other substrates such as ADP-glucose, CDP-glucose, GDP-glucose and GDP-mannose.</text>
</comment>
<evidence type="ECO:0000313" key="14">
    <source>
        <dbReference type="Proteomes" id="UP000271889"/>
    </source>
</evidence>
<sequence length="222" mass="25370">MLLQGNKRQSYDLVLRHSSVATILYHTGMKKLILVKQFRPAVLVGHVLRQPENFNKKLTEIDWAKYDASNGYTLELCAGMIDKKLPVVDIAREEIEEECGYAVKNEDIHLVTTFNVAAHESGGVQYLFYAEINDSMKVTEGGGNASEDEYITKVSSYYTNDLLNLRIFDYMVQFQVFLTEDEVRSLVSSEYPPSPSSMLYALMWWLENKCSKQKKPLVLAFS</sequence>
<evidence type="ECO:0000256" key="7">
    <source>
        <dbReference type="ARBA" id="ARBA00051086"/>
    </source>
</evidence>